<evidence type="ECO:0000313" key="4">
    <source>
        <dbReference type="EMBL" id="MCF4099741.1"/>
    </source>
</evidence>
<evidence type="ECO:0000256" key="1">
    <source>
        <dbReference type="ARBA" id="ARBA00022741"/>
    </source>
</evidence>
<dbReference type="EMBL" id="JAKGTI010000003">
    <property type="protein sequence ID" value="MCF4099741.1"/>
    <property type="molecule type" value="Genomic_DNA"/>
</dbReference>
<feature type="domain" description="ABC transporter" evidence="3">
    <location>
        <begin position="13"/>
        <end position="249"/>
    </location>
</feature>
<dbReference type="CDD" id="cd03216">
    <property type="entry name" value="ABC_Carb_Monos_I"/>
    <property type="match status" value="1"/>
</dbReference>
<accession>A0ABS9EA38</accession>
<keyword evidence="5" id="KW-1185">Reference proteome</keyword>
<dbReference type="SUPFAM" id="SSF52540">
    <property type="entry name" value="P-loop containing nucleoside triphosphate hydrolases"/>
    <property type="match status" value="1"/>
</dbReference>
<dbReference type="PANTHER" id="PTHR43790:SF8">
    <property type="entry name" value="SUGAR ABC TRANSPORTER ATP-BINDING PROTEIN"/>
    <property type="match status" value="1"/>
</dbReference>
<dbReference type="PROSITE" id="PS50893">
    <property type="entry name" value="ABC_TRANSPORTER_2"/>
    <property type="match status" value="1"/>
</dbReference>
<dbReference type="InterPro" id="IPR003593">
    <property type="entry name" value="AAA+_ATPase"/>
</dbReference>
<dbReference type="Proteomes" id="UP001201217">
    <property type="component" value="Unassembled WGS sequence"/>
</dbReference>
<keyword evidence="2 4" id="KW-0067">ATP-binding</keyword>
<sequence length="250" mass="26891">MMDLSNNQAADVLQLKNIHKAFGGVVAIEDFSLNLKAGEIVALVGDNGAGKSTLIKIVSGVHAPTSGTIAIDGQQTSFKDATEARASGIEVVYQDLALADEQAVYMNMFLGREKTKGPFGQLDRKGMVQETEQLVKELDVRIPSAKTTIRNLSGGQRQGVAIARATHWATKLVLLDEPTAALGVAETAKVEENVAALKERNLAVLIISHSLDQVFRLSDRICVLRRGQQIGVRETAKTDKNEIVSMITGV</sequence>
<evidence type="ECO:0000259" key="3">
    <source>
        <dbReference type="PROSITE" id="PS50893"/>
    </source>
</evidence>
<dbReference type="Pfam" id="PF00005">
    <property type="entry name" value="ABC_tran"/>
    <property type="match status" value="1"/>
</dbReference>
<protein>
    <submittedName>
        <fullName evidence="4">ATP-binding cassette domain-containing protein</fullName>
    </submittedName>
</protein>
<evidence type="ECO:0000256" key="2">
    <source>
        <dbReference type="ARBA" id="ARBA00022840"/>
    </source>
</evidence>
<evidence type="ECO:0000313" key="5">
    <source>
        <dbReference type="Proteomes" id="UP001201217"/>
    </source>
</evidence>
<dbReference type="InterPro" id="IPR003439">
    <property type="entry name" value="ABC_transporter-like_ATP-bd"/>
</dbReference>
<dbReference type="InterPro" id="IPR027417">
    <property type="entry name" value="P-loop_NTPase"/>
</dbReference>
<proteinExistence type="predicted"/>
<dbReference type="Gene3D" id="3.40.50.300">
    <property type="entry name" value="P-loop containing nucleotide triphosphate hydrolases"/>
    <property type="match status" value="1"/>
</dbReference>
<comment type="caution">
    <text evidence="4">The sequence shown here is derived from an EMBL/GenBank/DDBJ whole genome shotgun (WGS) entry which is preliminary data.</text>
</comment>
<dbReference type="RefSeq" id="WP_236115428.1">
    <property type="nucleotide sequence ID" value="NZ_JAKGTI010000003.1"/>
</dbReference>
<dbReference type="InterPro" id="IPR050107">
    <property type="entry name" value="ABC_carbohydrate_import_ATPase"/>
</dbReference>
<dbReference type="PANTHER" id="PTHR43790">
    <property type="entry name" value="CARBOHYDRATE TRANSPORT ATP-BINDING PROTEIN MG119-RELATED"/>
    <property type="match status" value="1"/>
</dbReference>
<name>A0ABS9EA38_9HYPH</name>
<gene>
    <name evidence="4" type="ORF">L1I42_14695</name>
</gene>
<reference evidence="4 5" key="1">
    <citation type="submission" date="2022-01" db="EMBL/GenBank/DDBJ databases">
        <title>Maritalea mediterranea sp. nov., isolated from marine plastic residues from the Malva-rosa beach (Valencia, Spain).</title>
        <authorList>
            <person name="Vidal-Verdu A."/>
            <person name="Molina-Menor E."/>
            <person name="Pascual J."/>
            <person name="Pereto J."/>
            <person name="Porcar M."/>
        </authorList>
    </citation>
    <scope>NUCLEOTIDE SEQUENCE [LARGE SCALE GENOMIC DNA]</scope>
    <source>
        <strain evidence="4 5">P4.10X</strain>
    </source>
</reference>
<keyword evidence="1" id="KW-0547">Nucleotide-binding</keyword>
<dbReference type="GO" id="GO:0005524">
    <property type="term" value="F:ATP binding"/>
    <property type="evidence" value="ECO:0007669"/>
    <property type="project" value="UniProtKB-KW"/>
</dbReference>
<dbReference type="SMART" id="SM00382">
    <property type="entry name" value="AAA"/>
    <property type="match status" value="1"/>
</dbReference>
<organism evidence="4 5">
    <name type="scientific">Maritalea mediterranea</name>
    <dbReference type="NCBI Taxonomy" id="2909667"/>
    <lineage>
        <taxon>Bacteria</taxon>
        <taxon>Pseudomonadati</taxon>
        <taxon>Pseudomonadota</taxon>
        <taxon>Alphaproteobacteria</taxon>
        <taxon>Hyphomicrobiales</taxon>
        <taxon>Devosiaceae</taxon>
        <taxon>Maritalea</taxon>
    </lineage>
</organism>